<evidence type="ECO:0000259" key="3">
    <source>
        <dbReference type="PROSITE" id="PS01180"/>
    </source>
</evidence>
<feature type="domain" description="CUB" evidence="3">
    <location>
        <begin position="97"/>
        <end position="217"/>
    </location>
</feature>
<accession>A0A7J7Z6Q6</accession>
<keyword evidence="5" id="KW-1185">Reference proteome</keyword>
<dbReference type="AlphaFoldDB" id="A0A7J7Z6Q6"/>
<protein>
    <submittedName>
        <fullName evidence="4">Ovochymase 1</fullName>
    </submittedName>
</protein>
<comment type="caution">
    <text evidence="2">Lacks conserved residue(s) required for the propagation of feature annotation.</text>
</comment>
<evidence type="ECO:0000256" key="2">
    <source>
        <dbReference type="PROSITE-ProRule" id="PRU00059"/>
    </source>
</evidence>
<organism evidence="4 5">
    <name type="scientific">Myotis myotis</name>
    <name type="common">Greater mouse-eared bat</name>
    <name type="synonym">Vespertilio myotis</name>
    <dbReference type="NCBI Taxonomy" id="51298"/>
    <lineage>
        <taxon>Eukaryota</taxon>
        <taxon>Metazoa</taxon>
        <taxon>Chordata</taxon>
        <taxon>Craniata</taxon>
        <taxon>Vertebrata</taxon>
        <taxon>Euteleostomi</taxon>
        <taxon>Mammalia</taxon>
        <taxon>Eutheria</taxon>
        <taxon>Laurasiatheria</taxon>
        <taxon>Chiroptera</taxon>
        <taxon>Yangochiroptera</taxon>
        <taxon>Vespertilionidae</taxon>
        <taxon>Myotis</taxon>
    </lineage>
</organism>
<dbReference type="VEuPathDB" id="HostDB:GeneID_118650700"/>
<sequence>MTKFTVIVGEGKYGDEILTGHHQQGSWLCLAKEASEFARVSVFLDWIQSKLKDPSFVSLQINNESKSLPRKQLPPLISPADRARLVPGVCVLCAACCYSEMELGEPRGFLSTPRYPLDYKGKLECSWVLRASPSSMATFMDEDLSLPEPHLCEDSVLTIYEESHRERRMSGPKVSKVTRLRQSSKQEHVATCNDVTLTKPAGIIQISRCFHRTTMSSFMWFQKRMCLDIQWCLPDGAV</sequence>
<name>A0A7J7Z6Q6_MYOMY</name>
<evidence type="ECO:0000313" key="5">
    <source>
        <dbReference type="Proteomes" id="UP000527355"/>
    </source>
</evidence>
<dbReference type="Proteomes" id="UP000527355">
    <property type="component" value="Unassembled WGS sequence"/>
</dbReference>
<dbReference type="Pfam" id="PF00431">
    <property type="entry name" value="CUB"/>
    <property type="match status" value="1"/>
</dbReference>
<comment type="caution">
    <text evidence="4">The sequence shown here is derived from an EMBL/GenBank/DDBJ whole genome shotgun (WGS) entry which is preliminary data.</text>
</comment>
<dbReference type="InterPro" id="IPR035914">
    <property type="entry name" value="Sperma_CUB_dom_sf"/>
</dbReference>
<reference evidence="4 5" key="1">
    <citation type="journal article" date="2020" name="Nature">
        <title>Six reference-quality genomes reveal evolution of bat adaptations.</title>
        <authorList>
            <person name="Jebb D."/>
            <person name="Huang Z."/>
            <person name="Pippel M."/>
            <person name="Hughes G.M."/>
            <person name="Lavrichenko K."/>
            <person name="Devanna P."/>
            <person name="Winkler S."/>
            <person name="Jermiin L.S."/>
            <person name="Skirmuntt E.C."/>
            <person name="Katzourakis A."/>
            <person name="Burkitt-Gray L."/>
            <person name="Ray D.A."/>
            <person name="Sullivan K.A.M."/>
            <person name="Roscito J.G."/>
            <person name="Kirilenko B.M."/>
            <person name="Davalos L.M."/>
            <person name="Corthals A.P."/>
            <person name="Power M.L."/>
            <person name="Jones G."/>
            <person name="Ransome R.D."/>
            <person name="Dechmann D.K.N."/>
            <person name="Locatelli A.G."/>
            <person name="Puechmaille S.J."/>
            <person name="Fedrigo O."/>
            <person name="Jarvis E.D."/>
            <person name="Hiller M."/>
            <person name="Vernes S.C."/>
            <person name="Myers E.W."/>
            <person name="Teeling E.C."/>
        </authorList>
    </citation>
    <scope>NUCLEOTIDE SEQUENCE [LARGE SCALE GENOMIC DNA]</scope>
    <source>
        <strain evidence="4">MMyoMyo1</strain>
        <tissue evidence="4">Flight muscle</tissue>
    </source>
</reference>
<gene>
    <name evidence="4" type="ORF">mMyoMyo1_014662</name>
</gene>
<dbReference type="EMBL" id="JABWUV010000003">
    <property type="protein sequence ID" value="KAF6369943.1"/>
    <property type="molecule type" value="Genomic_DNA"/>
</dbReference>
<dbReference type="SUPFAM" id="SSF49854">
    <property type="entry name" value="Spermadhesin, CUB domain"/>
    <property type="match status" value="1"/>
</dbReference>
<dbReference type="Gene3D" id="2.60.120.290">
    <property type="entry name" value="Spermadhesin, CUB domain"/>
    <property type="match status" value="1"/>
</dbReference>
<keyword evidence="1" id="KW-1015">Disulfide bond</keyword>
<proteinExistence type="predicted"/>
<dbReference type="InterPro" id="IPR000859">
    <property type="entry name" value="CUB_dom"/>
</dbReference>
<evidence type="ECO:0000256" key="1">
    <source>
        <dbReference type="ARBA" id="ARBA00023157"/>
    </source>
</evidence>
<dbReference type="PROSITE" id="PS01180">
    <property type="entry name" value="CUB"/>
    <property type="match status" value="1"/>
</dbReference>
<evidence type="ECO:0000313" key="4">
    <source>
        <dbReference type="EMBL" id="KAF6369943.1"/>
    </source>
</evidence>